<evidence type="ECO:0000256" key="2">
    <source>
        <dbReference type="ARBA" id="ARBA00023315"/>
    </source>
</evidence>
<dbReference type="Gene3D" id="3.40.630.30">
    <property type="match status" value="1"/>
</dbReference>
<dbReference type="GeneID" id="93521072"/>
<dbReference type="InterPro" id="IPR050832">
    <property type="entry name" value="Bact_Acetyltransf"/>
</dbReference>
<protein>
    <recommendedName>
        <fullName evidence="3">dTDP-fucosamine acetyltransferase</fullName>
        <ecNumber evidence="3">2.3.1.210</ecNumber>
    </recommendedName>
    <alternativeName>
        <fullName evidence="3">TDP-fucosamine acetyltransferase</fullName>
    </alternativeName>
    <alternativeName>
        <fullName evidence="3">dTDP-4-amino-4,6-dideoxy-D-galactose acyltransferase</fullName>
    </alternativeName>
</protein>
<evidence type="ECO:0000256" key="1">
    <source>
        <dbReference type="ARBA" id="ARBA00022679"/>
    </source>
</evidence>
<gene>
    <name evidence="3" type="primary">wecD</name>
    <name evidence="5" type="ordered locus">S70_11670</name>
</gene>
<dbReference type="PANTHER" id="PTHR43877">
    <property type="entry name" value="AMINOALKYLPHOSPHONATE N-ACETYLTRANSFERASE-RELATED-RELATED"/>
    <property type="match status" value="1"/>
</dbReference>
<dbReference type="EMBL" id="CP003488">
    <property type="protein sequence ID" value="AFH94182.1"/>
    <property type="molecule type" value="Genomic_DNA"/>
</dbReference>
<dbReference type="UniPathway" id="UPA00566"/>
<evidence type="ECO:0000313" key="5">
    <source>
        <dbReference type="EMBL" id="AFH94182.1"/>
    </source>
</evidence>
<dbReference type="PROSITE" id="PS51186">
    <property type="entry name" value="GNAT"/>
    <property type="match status" value="1"/>
</dbReference>
<feature type="active site" description="Proton donor" evidence="3">
    <location>
        <position position="224"/>
    </location>
</feature>
<evidence type="ECO:0000259" key="4">
    <source>
        <dbReference type="PROSITE" id="PS51186"/>
    </source>
</evidence>
<dbReference type="AlphaFoldDB" id="A0A140NQF3"/>
<comment type="subunit">
    <text evidence="3">Homodimer.</text>
</comment>
<dbReference type="GO" id="GO:0009246">
    <property type="term" value="P:enterobacterial common antigen biosynthetic process"/>
    <property type="evidence" value="ECO:0007669"/>
    <property type="project" value="UniProtKB-UniRule"/>
</dbReference>
<proteinExistence type="inferred from homology"/>
<evidence type="ECO:0000256" key="3">
    <source>
        <dbReference type="HAMAP-Rule" id="MF_02027"/>
    </source>
</evidence>
<feature type="binding site" evidence="3">
    <location>
        <position position="217"/>
    </location>
    <ligand>
        <name>acetyl-CoA</name>
        <dbReference type="ChEBI" id="CHEBI:57288"/>
    </ligand>
</feature>
<accession>A0A140NQF3</accession>
<dbReference type="KEGG" id="psi:S70_11670"/>
<dbReference type="OrthoDB" id="6057229at2"/>
<name>A0A140NQF3_PROSM</name>
<sequence>MSVRASIDCLQWESDFFGLPTAKLDFAAPHAETVLASQLDGYAITQAKILASDTERLDGLMQLGFSLVEGEIDFALTIGTENAYLKSRLVATDRVEPAVAEDIPVLRHAAAQVFSQSRFRSPWYREGDSGRFYALWIEKAVLGTFDHTCLLVKDASGDILGFVSLRHLDDDTARIGLLAVMPSATGRGIGRKLMSAAVVWCEQHEKRQLNVATQISNIAALNLYSRSGASVASTAYWLYRGQHDSI</sequence>
<dbReference type="GO" id="GO:0008080">
    <property type="term" value="F:N-acetyltransferase activity"/>
    <property type="evidence" value="ECO:0007669"/>
    <property type="project" value="InterPro"/>
</dbReference>
<comment type="catalytic activity">
    <reaction evidence="3">
        <text>dTDP-4-amino-4,6-dideoxy-alpha-D-galactose + acetyl-CoA = dTDP-4-acetamido-4,6-dideoxy-alpha-D-galactose + CoA + H(+)</text>
        <dbReference type="Rhea" id="RHEA:34443"/>
        <dbReference type="ChEBI" id="CHEBI:15378"/>
        <dbReference type="ChEBI" id="CHEBI:57287"/>
        <dbReference type="ChEBI" id="CHEBI:57288"/>
        <dbReference type="ChEBI" id="CHEBI:68492"/>
        <dbReference type="ChEBI" id="CHEBI:68493"/>
        <dbReference type="EC" id="2.3.1.210"/>
    </reaction>
</comment>
<feature type="domain" description="N-acetyltransferase" evidence="4">
    <location>
        <begin position="93"/>
        <end position="246"/>
    </location>
</feature>
<evidence type="ECO:0000313" key="6">
    <source>
        <dbReference type="Proteomes" id="UP000005012"/>
    </source>
</evidence>
<dbReference type="Pfam" id="PF00583">
    <property type="entry name" value="Acetyltransf_1"/>
    <property type="match status" value="1"/>
</dbReference>
<dbReference type="InterPro" id="IPR000182">
    <property type="entry name" value="GNAT_dom"/>
</dbReference>
<dbReference type="RefSeq" id="WP_004915494.1">
    <property type="nucleotide sequence ID" value="NC_017731.1"/>
</dbReference>
<dbReference type="CDD" id="cd04301">
    <property type="entry name" value="NAT_SF"/>
    <property type="match status" value="1"/>
</dbReference>
<comment type="function">
    <text evidence="3">Catalyzes the acetylation of dTDP-fucosamine (dTDP-4-amino-4,6-dideoxy-D-galactose) to dTDP-Fuc4NAc, which is utilized in the biosynthesis of the enterobacterial common antigen (ECA).</text>
</comment>
<keyword evidence="1 3" id="KW-0808">Transferase</keyword>
<dbReference type="PANTHER" id="PTHR43877:SF2">
    <property type="entry name" value="AMINOALKYLPHOSPHONATE N-ACETYLTRANSFERASE-RELATED"/>
    <property type="match status" value="1"/>
</dbReference>
<organism evidence="5 6">
    <name type="scientific">Providencia stuartii (strain MRSN 2154)</name>
    <dbReference type="NCBI Taxonomy" id="1157951"/>
    <lineage>
        <taxon>Bacteria</taxon>
        <taxon>Pseudomonadati</taxon>
        <taxon>Pseudomonadota</taxon>
        <taxon>Gammaproteobacteria</taxon>
        <taxon>Enterobacterales</taxon>
        <taxon>Morganellaceae</taxon>
        <taxon>Providencia</taxon>
    </lineage>
</organism>
<dbReference type="Proteomes" id="UP000005012">
    <property type="component" value="Chromosome"/>
</dbReference>
<comment type="pathway">
    <text evidence="3">Bacterial outer membrane biogenesis; enterobacterial common antigen biosynthesis.</text>
</comment>
<dbReference type="PATRIC" id="fig|1157951.4.peg.2346"/>
<comment type="similarity">
    <text evidence="3">Belongs to the WecD family.</text>
</comment>
<dbReference type="HAMAP" id="MF_02027">
    <property type="entry name" value="WecD_RffC"/>
    <property type="match status" value="1"/>
</dbReference>
<dbReference type="InterPro" id="IPR012752">
    <property type="entry name" value="AcTrfase_WecD"/>
</dbReference>
<dbReference type="SUPFAM" id="SSF55729">
    <property type="entry name" value="Acyl-CoA N-acyltransferases (Nat)"/>
    <property type="match status" value="1"/>
</dbReference>
<keyword evidence="2 3" id="KW-0012">Acyltransferase</keyword>
<reference evidence="5 6" key="1">
    <citation type="journal article" date="2012" name="J. Bacteriol.">
        <title>Complete Genome Sequence of Providencia stuartii Clinical Isolate MRSN 2154.</title>
        <authorList>
            <person name="Clifford R.J."/>
            <person name="Hang J."/>
            <person name="Riley M.C."/>
            <person name="Onmus-Leone F."/>
            <person name="Kuschner R.A."/>
            <person name="Lesho E.P."/>
            <person name="Waterman P.E."/>
        </authorList>
    </citation>
    <scope>NUCLEOTIDE SEQUENCE [LARGE SCALE GENOMIC DNA]</scope>
    <source>
        <strain evidence="5 6">MRSN 2154</strain>
    </source>
</reference>
<comment type="caution">
    <text evidence="3">Lacks conserved residue(s) required for the propagation of feature annotation.</text>
</comment>
<reference evidence="6" key="2">
    <citation type="submission" date="2012-04" db="EMBL/GenBank/DDBJ databases">
        <title>Complete genome sequence of Providencia stuartii clinical isolate MRSN 2154.</title>
        <authorList>
            <person name="Clifford R.J."/>
            <person name="Hang J."/>
            <person name="Riley M.C."/>
            <person name="Onmus-Leone F."/>
            <person name="Kuschner R.A."/>
            <person name="Lesho E.P."/>
            <person name="Waterman P.E."/>
        </authorList>
    </citation>
    <scope>NUCLEOTIDE SEQUENCE [LARGE SCALE GENOMIC DNA]</scope>
    <source>
        <strain evidence="6">MRSN 2154</strain>
    </source>
</reference>
<dbReference type="NCBIfam" id="NF008212">
    <property type="entry name" value="PRK10975.1"/>
    <property type="match status" value="1"/>
</dbReference>
<dbReference type="EC" id="2.3.1.210" evidence="3"/>
<dbReference type="NCBIfam" id="TIGR02382">
    <property type="entry name" value="wecD_rffC"/>
    <property type="match status" value="1"/>
</dbReference>
<dbReference type="InterPro" id="IPR016181">
    <property type="entry name" value="Acyl_CoA_acyltransferase"/>
</dbReference>
<dbReference type="HOGENOM" id="CLU_101319_1_0_6"/>